<dbReference type="EMBL" id="FBWH01000022">
    <property type="protein sequence ID" value="CUX28939.1"/>
    <property type="molecule type" value="Genomic_DNA"/>
</dbReference>
<organism evidence="1 2">
    <name type="scientific">Agrobacterium genomosp. 13 str. CFBP 6927</name>
    <dbReference type="NCBI Taxonomy" id="1183428"/>
    <lineage>
        <taxon>Bacteria</taxon>
        <taxon>Pseudomonadati</taxon>
        <taxon>Pseudomonadota</taxon>
        <taxon>Alphaproteobacteria</taxon>
        <taxon>Hyphomicrobiales</taxon>
        <taxon>Rhizobiaceae</taxon>
        <taxon>Rhizobium/Agrobacterium group</taxon>
        <taxon>Agrobacterium</taxon>
        <taxon>Agrobacterium tumefaciens complex</taxon>
    </lineage>
</organism>
<evidence type="ECO:0008006" key="3">
    <source>
        <dbReference type="Google" id="ProtNLM"/>
    </source>
</evidence>
<accession>A0ABP2BIZ1</accession>
<comment type="caution">
    <text evidence="1">The sequence shown here is derived from an EMBL/GenBank/DDBJ whole genome shotgun (WGS) entry which is preliminary data.</text>
</comment>
<protein>
    <recommendedName>
        <fullName evidence="3">Transposase</fullName>
    </recommendedName>
</protein>
<sequence length="30" mass="3629">MQCKNYAEAVVKIFQRPRVLKKKRFLSFSL</sequence>
<reference evidence="1 2" key="1">
    <citation type="submission" date="2016-01" db="EMBL/GenBank/DDBJ databases">
        <authorList>
            <person name="Regsiter A."/>
            <person name="william w."/>
        </authorList>
    </citation>
    <scope>NUCLEOTIDE SEQUENCE [LARGE SCALE GENOMIC DNA]</scope>
    <source>
        <strain evidence="1 2">CFBP 6927</strain>
    </source>
</reference>
<gene>
    <name evidence="1" type="ORF">AGR13a_Cc290022</name>
</gene>
<keyword evidence="2" id="KW-1185">Reference proteome</keyword>
<evidence type="ECO:0000313" key="1">
    <source>
        <dbReference type="EMBL" id="CUX28939.1"/>
    </source>
</evidence>
<proteinExistence type="predicted"/>
<evidence type="ECO:0000313" key="2">
    <source>
        <dbReference type="Proteomes" id="UP000191812"/>
    </source>
</evidence>
<name>A0ABP2BIZ1_9HYPH</name>
<dbReference type="Proteomes" id="UP000191812">
    <property type="component" value="Unassembled WGS sequence"/>
</dbReference>